<dbReference type="InterPro" id="IPR036237">
    <property type="entry name" value="Xyl_isomerase-like_sf"/>
</dbReference>
<reference evidence="3" key="1">
    <citation type="submission" date="2016-10" db="EMBL/GenBank/DDBJ databases">
        <authorList>
            <person name="Varghese N."/>
            <person name="Submissions S."/>
        </authorList>
    </citation>
    <scope>NUCLEOTIDE SEQUENCE [LARGE SCALE GENOMIC DNA]</scope>
    <source>
        <strain evidence="3">DUS833</strain>
    </source>
</reference>
<accession>A0A1H1KH70</accession>
<dbReference type="Gene3D" id="3.20.20.150">
    <property type="entry name" value="Divalent-metal-dependent TIM barrel enzymes"/>
    <property type="match status" value="1"/>
</dbReference>
<proteinExistence type="predicted"/>
<dbReference type="Proteomes" id="UP000199365">
    <property type="component" value="Unassembled WGS sequence"/>
</dbReference>
<dbReference type="PANTHER" id="PTHR12110:SF21">
    <property type="entry name" value="XYLOSE ISOMERASE-LIKE TIM BARREL DOMAIN-CONTAINING PROTEIN"/>
    <property type="match status" value="1"/>
</dbReference>
<gene>
    <name evidence="2" type="ORF">SAMN05445850_7743</name>
</gene>
<evidence type="ECO:0000259" key="1">
    <source>
        <dbReference type="Pfam" id="PF01261"/>
    </source>
</evidence>
<dbReference type="SUPFAM" id="SSF51658">
    <property type="entry name" value="Xylose isomerase-like"/>
    <property type="match status" value="1"/>
</dbReference>
<organism evidence="2 3">
    <name type="scientific">Paraburkholderia tuberum</name>
    <dbReference type="NCBI Taxonomy" id="157910"/>
    <lineage>
        <taxon>Bacteria</taxon>
        <taxon>Pseudomonadati</taxon>
        <taxon>Pseudomonadota</taxon>
        <taxon>Betaproteobacteria</taxon>
        <taxon>Burkholderiales</taxon>
        <taxon>Burkholderiaceae</taxon>
        <taxon>Paraburkholderia</taxon>
    </lineage>
</organism>
<protein>
    <submittedName>
        <fullName evidence="2">Protein FrlC</fullName>
    </submittedName>
</protein>
<sequence>MKLSFNTWVYSSFPVWVPSYPLSETIERIAAVGYDGIEIGAAAPHAYPDYLDTARRREIKQMLQTNGIALSSMLPAPGGGPGFNVSSPMVEERIAAIDQYKKVIQLCAELGGKTVIYVAGWQIYGTTRGEAWEWSREALRTLAPVARDVGITLVIEPTSADSNLVDDCDDALQMMREVDEPNVKLMFDTYHVLYRNEVASDYVYRFGKDLHHVHFADSNRLPPGEGKGDFLSVVQALHDIKYDGYIAMEIGYDRRDSNPDAIARRAYKNVKEFLGAIERNGRSS</sequence>
<dbReference type="PANTHER" id="PTHR12110">
    <property type="entry name" value="HYDROXYPYRUVATE ISOMERASE"/>
    <property type="match status" value="1"/>
</dbReference>
<dbReference type="InterPro" id="IPR013022">
    <property type="entry name" value="Xyl_isomerase-like_TIM-brl"/>
</dbReference>
<evidence type="ECO:0000313" key="2">
    <source>
        <dbReference type="EMBL" id="SDR61422.1"/>
    </source>
</evidence>
<dbReference type="Pfam" id="PF01261">
    <property type="entry name" value="AP_endonuc_2"/>
    <property type="match status" value="1"/>
</dbReference>
<dbReference type="InterPro" id="IPR050312">
    <property type="entry name" value="IolE/XylAMocC-like"/>
</dbReference>
<dbReference type="AlphaFoldDB" id="A0A1H1KH70"/>
<feature type="domain" description="Xylose isomerase-like TIM barrel" evidence="1">
    <location>
        <begin position="27"/>
        <end position="267"/>
    </location>
</feature>
<name>A0A1H1KH70_9BURK</name>
<dbReference type="RefSeq" id="WP_090812605.1">
    <property type="nucleotide sequence ID" value="NZ_FNKX01000004.1"/>
</dbReference>
<evidence type="ECO:0000313" key="3">
    <source>
        <dbReference type="Proteomes" id="UP000199365"/>
    </source>
</evidence>
<keyword evidence="3" id="KW-1185">Reference proteome</keyword>
<dbReference type="STRING" id="157910.SAMN05445850_7743"/>
<dbReference type="EMBL" id="FNKX01000004">
    <property type="protein sequence ID" value="SDR61422.1"/>
    <property type="molecule type" value="Genomic_DNA"/>
</dbReference>